<dbReference type="GO" id="GO:0062129">
    <property type="term" value="C:chitin-based extracellular matrix"/>
    <property type="evidence" value="ECO:0007669"/>
    <property type="project" value="TreeGrafter"/>
</dbReference>
<accession>A0A6J1T9B3</accession>
<sequence length="128" mass="13923">MHTSVVVLAVVAILAAAQHEFAVAARMPSPIVDHKEVRDDSNQYWLRFETRDGATHEDQGVLRPGPEGPVLYRSGSHKYTAPDGQVIELKYTADDQGYHPVASHLPQPPPPSPVVQPSPSISSVHSTK</sequence>
<gene>
    <name evidence="6" type="primary">LOC113212701</name>
</gene>
<proteinExistence type="predicted"/>
<organism evidence="5 6">
    <name type="scientific">Frankliniella occidentalis</name>
    <name type="common">Western flower thrips</name>
    <name type="synonym">Euthrips occidentalis</name>
    <dbReference type="NCBI Taxonomy" id="133901"/>
    <lineage>
        <taxon>Eukaryota</taxon>
        <taxon>Metazoa</taxon>
        <taxon>Ecdysozoa</taxon>
        <taxon>Arthropoda</taxon>
        <taxon>Hexapoda</taxon>
        <taxon>Insecta</taxon>
        <taxon>Pterygota</taxon>
        <taxon>Neoptera</taxon>
        <taxon>Paraneoptera</taxon>
        <taxon>Thysanoptera</taxon>
        <taxon>Terebrantia</taxon>
        <taxon>Thripoidea</taxon>
        <taxon>Thripidae</taxon>
        <taxon>Frankliniella</taxon>
    </lineage>
</organism>
<evidence type="ECO:0000256" key="1">
    <source>
        <dbReference type="ARBA" id="ARBA00022460"/>
    </source>
</evidence>
<evidence type="ECO:0000256" key="2">
    <source>
        <dbReference type="PROSITE-ProRule" id="PRU00497"/>
    </source>
</evidence>
<evidence type="ECO:0000256" key="3">
    <source>
        <dbReference type="SAM" id="MobiDB-lite"/>
    </source>
</evidence>
<evidence type="ECO:0000313" key="5">
    <source>
        <dbReference type="Proteomes" id="UP000504606"/>
    </source>
</evidence>
<dbReference type="PROSITE" id="PS51155">
    <property type="entry name" value="CHIT_BIND_RR_2"/>
    <property type="match status" value="1"/>
</dbReference>
<dbReference type="AlphaFoldDB" id="A0A6J1T9B3"/>
<dbReference type="Proteomes" id="UP000504606">
    <property type="component" value="Unplaced"/>
</dbReference>
<keyword evidence="4" id="KW-0732">Signal</keyword>
<keyword evidence="1 2" id="KW-0193">Cuticle</keyword>
<dbReference type="InterPro" id="IPR000618">
    <property type="entry name" value="Insect_cuticle"/>
</dbReference>
<feature type="compositionally biased region" description="Low complexity" evidence="3">
    <location>
        <begin position="117"/>
        <end position="128"/>
    </location>
</feature>
<evidence type="ECO:0000256" key="4">
    <source>
        <dbReference type="SAM" id="SignalP"/>
    </source>
</evidence>
<protein>
    <submittedName>
        <fullName evidence="6">Pupal cuticle protein 20-like</fullName>
    </submittedName>
</protein>
<name>A0A6J1T9B3_FRAOC</name>
<feature type="compositionally biased region" description="Pro residues" evidence="3">
    <location>
        <begin position="106"/>
        <end position="116"/>
    </location>
</feature>
<dbReference type="PANTHER" id="PTHR10380">
    <property type="entry name" value="CUTICLE PROTEIN"/>
    <property type="match status" value="1"/>
</dbReference>
<dbReference type="RefSeq" id="XP_026287291.1">
    <property type="nucleotide sequence ID" value="XM_026431506.2"/>
</dbReference>
<dbReference type="InterPro" id="IPR031311">
    <property type="entry name" value="CHIT_BIND_RR_consensus"/>
</dbReference>
<dbReference type="GeneID" id="113212701"/>
<dbReference type="PROSITE" id="PS00233">
    <property type="entry name" value="CHIT_BIND_RR_1"/>
    <property type="match status" value="1"/>
</dbReference>
<dbReference type="KEGG" id="foc:113212701"/>
<dbReference type="Pfam" id="PF00379">
    <property type="entry name" value="Chitin_bind_4"/>
    <property type="match status" value="1"/>
</dbReference>
<keyword evidence="5" id="KW-1185">Reference proteome</keyword>
<feature type="signal peptide" evidence="4">
    <location>
        <begin position="1"/>
        <end position="17"/>
    </location>
</feature>
<reference evidence="6" key="1">
    <citation type="submission" date="2025-08" db="UniProtKB">
        <authorList>
            <consortium name="RefSeq"/>
        </authorList>
    </citation>
    <scope>IDENTIFICATION</scope>
    <source>
        <tissue evidence="6">Whole organism</tissue>
    </source>
</reference>
<feature type="chain" id="PRO_5026854268" evidence="4">
    <location>
        <begin position="18"/>
        <end position="128"/>
    </location>
</feature>
<feature type="region of interest" description="Disordered" evidence="3">
    <location>
        <begin position="97"/>
        <end position="128"/>
    </location>
</feature>
<dbReference type="InterPro" id="IPR050468">
    <property type="entry name" value="Cuticle_Struct_Prot"/>
</dbReference>
<dbReference type="PANTHER" id="PTHR10380:SF173">
    <property type="entry name" value="CUTICULAR PROTEIN 47EF, ISOFORM C-RELATED"/>
    <property type="match status" value="1"/>
</dbReference>
<evidence type="ECO:0000313" key="6">
    <source>
        <dbReference type="RefSeq" id="XP_026287291.1"/>
    </source>
</evidence>
<dbReference type="GO" id="GO:0008010">
    <property type="term" value="F:structural constituent of chitin-based larval cuticle"/>
    <property type="evidence" value="ECO:0007669"/>
    <property type="project" value="TreeGrafter"/>
</dbReference>
<dbReference type="OrthoDB" id="6368834at2759"/>